<evidence type="ECO:0000256" key="2">
    <source>
        <dbReference type="SAM" id="Phobius"/>
    </source>
</evidence>
<keyword evidence="2" id="KW-0812">Transmembrane</keyword>
<accession>A0A136J479</accession>
<keyword evidence="3" id="KW-0732">Signal</keyword>
<evidence type="ECO:0000313" key="5">
    <source>
        <dbReference type="Proteomes" id="UP000070501"/>
    </source>
</evidence>
<dbReference type="EMBL" id="KQ964249">
    <property type="protein sequence ID" value="KXJ91914.1"/>
    <property type="molecule type" value="Genomic_DNA"/>
</dbReference>
<sequence length="270" mass="28157">MFGPGRSAVALAVLSLLSVATAVPARANCLQARSDVLAALSSCGDTAILATCLASVPEANVDTVKTCFLGAGCSAEDAAIEAGFVLKQCEQGLEGAELRVRGGMESMPFITPAPALAGRQNIGFVPPLQCSTDTTITKNACSTIVEADKTSKQCGPTAIVTQVCDRKNVCMKDAKGVDICMVRRDMPTTDGLVVTIFLLVVFIIGVGTMIFLCCKDRREIKRIRAQHEAAQMVKEQKAAAAASGPAPGPAPGPPMAHGQDPFTDPRAQQH</sequence>
<keyword evidence="5" id="KW-1185">Reference proteome</keyword>
<evidence type="ECO:0008006" key="6">
    <source>
        <dbReference type="Google" id="ProtNLM"/>
    </source>
</evidence>
<evidence type="ECO:0000313" key="4">
    <source>
        <dbReference type="EMBL" id="KXJ91914.1"/>
    </source>
</evidence>
<feature type="signal peptide" evidence="3">
    <location>
        <begin position="1"/>
        <end position="22"/>
    </location>
</feature>
<reference evidence="5" key="1">
    <citation type="submission" date="2016-02" db="EMBL/GenBank/DDBJ databases">
        <title>Draft genome sequence of Microdochium bolleyi, a fungal endophyte of beachgrass.</title>
        <authorList>
            <consortium name="DOE Joint Genome Institute"/>
            <person name="David A.S."/>
            <person name="May G."/>
            <person name="Haridas S."/>
            <person name="Lim J."/>
            <person name="Wang M."/>
            <person name="Labutti K."/>
            <person name="Lipzen A."/>
            <person name="Barry K."/>
            <person name="Grigoriev I.V."/>
        </authorList>
    </citation>
    <scope>NUCLEOTIDE SEQUENCE [LARGE SCALE GENOMIC DNA]</scope>
    <source>
        <strain evidence="5">J235TASD1</strain>
    </source>
</reference>
<gene>
    <name evidence="4" type="ORF">Micbo1qcDRAFT_203956</name>
</gene>
<feature type="region of interest" description="Disordered" evidence="1">
    <location>
        <begin position="234"/>
        <end position="270"/>
    </location>
</feature>
<keyword evidence="2" id="KW-1133">Transmembrane helix</keyword>
<organism evidence="4 5">
    <name type="scientific">Microdochium bolleyi</name>
    <dbReference type="NCBI Taxonomy" id="196109"/>
    <lineage>
        <taxon>Eukaryota</taxon>
        <taxon>Fungi</taxon>
        <taxon>Dikarya</taxon>
        <taxon>Ascomycota</taxon>
        <taxon>Pezizomycotina</taxon>
        <taxon>Sordariomycetes</taxon>
        <taxon>Xylariomycetidae</taxon>
        <taxon>Xylariales</taxon>
        <taxon>Microdochiaceae</taxon>
        <taxon>Microdochium</taxon>
    </lineage>
</organism>
<protein>
    <recommendedName>
        <fullName evidence="6">Extracellular membrane protein CFEM domain-containing protein</fullName>
    </recommendedName>
</protein>
<keyword evidence="2" id="KW-0472">Membrane</keyword>
<evidence type="ECO:0000256" key="3">
    <source>
        <dbReference type="SAM" id="SignalP"/>
    </source>
</evidence>
<feature type="transmembrane region" description="Helical" evidence="2">
    <location>
        <begin position="191"/>
        <end position="214"/>
    </location>
</feature>
<name>A0A136J479_9PEZI</name>
<dbReference type="InParanoid" id="A0A136J479"/>
<feature type="chain" id="PRO_5007293454" description="Extracellular membrane protein CFEM domain-containing protein" evidence="3">
    <location>
        <begin position="23"/>
        <end position="270"/>
    </location>
</feature>
<proteinExistence type="predicted"/>
<dbReference type="AlphaFoldDB" id="A0A136J479"/>
<evidence type="ECO:0000256" key="1">
    <source>
        <dbReference type="SAM" id="MobiDB-lite"/>
    </source>
</evidence>
<dbReference type="OrthoDB" id="3630276at2759"/>
<dbReference type="Proteomes" id="UP000070501">
    <property type="component" value="Unassembled WGS sequence"/>
</dbReference>